<dbReference type="KEGG" id="llu:AKJ09_03856"/>
<organism evidence="2 3">
    <name type="scientific">Labilithrix luteola</name>
    <dbReference type="NCBI Taxonomy" id="1391654"/>
    <lineage>
        <taxon>Bacteria</taxon>
        <taxon>Pseudomonadati</taxon>
        <taxon>Myxococcota</taxon>
        <taxon>Polyangia</taxon>
        <taxon>Polyangiales</taxon>
        <taxon>Labilitrichaceae</taxon>
        <taxon>Labilithrix</taxon>
    </lineage>
</organism>
<keyword evidence="3" id="KW-1185">Reference proteome</keyword>
<evidence type="ECO:0000256" key="1">
    <source>
        <dbReference type="SAM" id="SignalP"/>
    </source>
</evidence>
<feature type="signal peptide" evidence="1">
    <location>
        <begin position="1"/>
        <end position="25"/>
    </location>
</feature>
<dbReference type="AlphaFoldDB" id="A0A0K1PUJ0"/>
<dbReference type="RefSeq" id="WP_146648365.1">
    <property type="nucleotide sequence ID" value="NZ_CP012333.1"/>
</dbReference>
<dbReference type="Proteomes" id="UP000064967">
    <property type="component" value="Chromosome"/>
</dbReference>
<evidence type="ECO:0000313" key="3">
    <source>
        <dbReference type="Proteomes" id="UP000064967"/>
    </source>
</evidence>
<protein>
    <recommendedName>
        <fullName evidence="4">Lipoprotein</fullName>
    </recommendedName>
</protein>
<dbReference type="PROSITE" id="PS51257">
    <property type="entry name" value="PROKAR_LIPOPROTEIN"/>
    <property type="match status" value="1"/>
</dbReference>
<evidence type="ECO:0008006" key="4">
    <source>
        <dbReference type="Google" id="ProtNLM"/>
    </source>
</evidence>
<sequence length="272" mass="29817">MASSLRSWLIVPTLLLAGGASSCFAVTDLDRFQKPAQSDSNFVDLRFTVRGMTSHVTELFEYRVVDASNIIQSRGFAFPLGKPDATLFIRGAIPKQNGPFHLDFYADHDNSGGYDNDRDKINDHAWRLPLDENTTNDQGAVEVVFDHNTSFTYLADPTPPREIGNAATVRFSGMTELMGRRVEVRVADASSKRVVALYRVPQVVRDSFDVSVPGMIESGVTYSIEVYTDDGAATPSTIKAYRVQQDSTAGGLDFLFSLPQLASAQVTDVPPP</sequence>
<proteinExistence type="predicted"/>
<reference evidence="2 3" key="1">
    <citation type="submission" date="2015-08" db="EMBL/GenBank/DDBJ databases">
        <authorList>
            <person name="Babu N.S."/>
            <person name="Beckwith C.J."/>
            <person name="Beseler K.G."/>
            <person name="Brison A."/>
            <person name="Carone J.V."/>
            <person name="Caskin T.P."/>
            <person name="Diamond M."/>
            <person name="Durham M.E."/>
            <person name="Foxe J.M."/>
            <person name="Go M."/>
            <person name="Henderson B.A."/>
            <person name="Jones I.B."/>
            <person name="McGettigan J.A."/>
            <person name="Micheletti S.J."/>
            <person name="Nasrallah M.E."/>
            <person name="Ortiz D."/>
            <person name="Piller C.R."/>
            <person name="Privatt S.R."/>
            <person name="Schneider S.L."/>
            <person name="Sharp S."/>
            <person name="Smith T.C."/>
            <person name="Stanton J.D."/>
            <person name="Ullery H.E."/>
            <person name="Wilson R.J."/>
            <person name="Serrano M.G."/>
            <person name="Buck G."/>
            <person name="Lee V."/>
            <person name="Wang Y."/>
            <person name="Carvalho R."/>
            <person name="Voegtly L."/>
            <person name="Shi R."/>
            <person name="Duckworth R."/>
            <person name="Johnson A."/>
            <person name="Loviza R."/>
            <person name="Walstead R."/>
            <person name="Shah Z."/>
            <person name="Kiflezghi M."/>
            <person name="Wade K."/>
            <person name="Ball S.L."/>
            <person name="Bradley K.W."/>
            <person name="Asai D.J."/>
            <person name="Bowman C.A."/>
            <person name="Russell D.A."/>
            <person name="Pope W.H."/>
            <person name="Jacobs-Sera D."/>
            <person name="Hendrix R.W."/>
            <person name="Hatfull G.F."/>
        </authorList>
    </citation>
    <scope>NUCLEOTIDE SEQUENCE [LARGE SCALE GENOMIC DNA]</scope>
    <source>
        <strain evidence="2 3">DSM 27648</strain>
    </source>
</reference>
<name>A0A0K1PUJ0_9BACT</name>
<feature type="chain" id="PRO_5005466069" description="Lipoprotein" evidence="1">
    <location>
        <begin position="26"/>
        <end position="272"/>
    </location>
</feature>
<evidence type="ECO:0000313" key="2">
    <source>
        <dbReference type="EMBL" id="AKU97192.1"/>
    </source>
</evidence>
<dbReference type="EMBL" id="CP012333">
    <property type="protein sequence ID" value="AKU97192.1"/>
    <property type="molecule type" value="Genomic_DNA"/>
</dbReference>
<dbReference type="STRING" id="1391654.AKJ09_03856"/>
<keyword evidence="1" id="KW-0732">Signal</keyword>
<gene>
    <name evidence="2" type="ORF">AKJ09_03856</name>
</gene>
<accession>A0A0K1PUJ0</accession>